<proteinExistence type="evidence at transcript level"/>
<evidence type="ECO:0000313" key="4">
    <source>
        <dbReference type="Proteomes" id="UP000311919"/>
    </source>
</evidence>
<dbReference type="InterPro" id="IPR000608">
    <property type="entry name" value="UBC"/>
</dbReference>
<reference evidence="3 4" key="3">
    <citation type="submission" date="2019-03" db="EMBL/GenBank/DDBJ databases">
        <title>An improved genome assembly of the fluke Schistosoma japonicum.</title>
        <authorList>
            <person name="Hu W."/>
            <person name="Luo F."/>
            <person name="Yin M."/>
            <person name="Mo X."/>
            <person name="Sun C."/>
            <person name="Wu Q."/>
            <person name="Zhu B."/>
            <person name="Xiang M."/>
            <person name="Wang J."/>
            <person name="Wang Y."/>
            <person name="Zhang T."/>
            <person name="Xu B."/>
            <person name="Zheng H."/>
            <person name="Feng Z."/>
        </authorList>
    </citation>
    <scope>NUCLEOTIDE SEQUENCE [LARGE SCALE GENOMIC DNA]</scope>
    <source>
        <strain evidence="3">HuSjv2</strain>
        <tissue evidence="3">Worms</tissue>
    </source>
</reference>
<keyword evidence="4" id="KW-1185">Reference proteome</keyword>
<evidence type="ECO:0000313" key="3">
    <source>
        <dbReference type="EMBL" id="TNN12894.1"/>
    </source>
</evidence>
<dbReference type="Pfam" id="PF00179">
    <property type="entry name" value="UQ_con"/>
    <property type="match status" value="1"/>
</dbReference>
<dbReference type="SUPFAM" id="SSF54495">
    <property type="entry name" value="UBC-like"/>
    <property type="match status" value="1"/>
</dbReference>
<organism evidence="2">
    <name type="scientific">Schistosoma japonicum</name>
    <name type="common">Blood fluke</name>
    <dbReference type="NCBI Taxonomy" id="6182"/>
    <lineage>
        <taxon>Eukaryota</taxon>
        <taxon>Metazoa</taxon>
        <taxon>Spiralia</taxon>
        <taxon>Lophotrochozoa</taxon>
        <taxon>Platyhelminthes</taxon>
        <taxon>Trematoda</taxon>
        <taxon>Digenea</taxon>
        <taxon>Strigeidida</taxon>
        <taxon>Schistosomatoidea</taxon>
        <taxon>Schistosomatidae</taxon>
        <taxon>Schistosoma</taxon>
    </lineage>
</organism>
<accession>Q5DAA5</accession>
<dbReference type="SMART" id="SM00212">
    <property type="entry name" value="UBCc"/>
    <property type="match status" value="1"/>
</dbReference>
<name>Q5DAA5_SCHJA</name>
<dbReference type="PROSITE" id="PS50127">
    <property type="entry name" value="UBC_2"/>
    <property type="match status" value="1"/>
</dbReference>
<protein>
    <submittedName>
        <fullName evidence="3">AKT-interacting protein isoform 1</fullName>
    </submittedName>
    <submittedName>
        <fullName evidence="2">SJCHGC05918 protein</fullName>
    </submittedName>
</protein>
<gene>
    <name evidence="3" type="ORF">EWB00_003275</name>
</gene>
<dbReference type="EMBL" id="AY815519">
    <property type="protein sequence ID" value="AAW27251.1"/>
    <property type="molecule type" value="mRNA"/>
</dbReference>
<dbReference type="EMBL" id="SKCS01000205">
    <property type="protein sequence ID" value="TNN12894.1"/>
    <property type="molecule type" value="Genomic_DNA"/>
</dbReference>
<dbReference type="AlphaFoldDB" id="Q5DAA5"/>
<reference evidence="2" key="1">
    <citation type="submission" date="2004-11" db="EMBL/GenBank/DDBJ databases">
        <title>The full-length cDNA sequences of Schistosoma japonicum genes.</title>
        <authorList>
            <person name="Han Z."/>
        </authorList>
    </citation>
    <scope>NUCLEOTIDE SEQUENCE</scope>
</reference>
<dbReference type="CDD" id="cd23814">
    <property type="entry name" value="UEV_AKTIP"/>
    <property type="match status" value="1"/>
</dbReference>
<dbReference type="InterPro" id="IPR016135">
    <property type="entry name" value="UBQ-conjugating_enzyme/RWD"/>
</dbReference>
<feature type="domain" description="UBC core" evidence="1">
    <location>
        <begin position="3"/>
        <end position="169"/>
    </location>
</feature>
<evidence type="ECO:0000313" key="2">
    <source>
        <dbReference type="EMBL" id="AAW27251.1"/>
    </source>
</evidence>
<dbReference type="Gene3D" id="3.10.110.10">
    <property type="entry name" value="Ubiquitin Conjugating Enzyme"/>
    <property type="match status" value="1"/>
</dbReference>
<dbReference type="OrthoDB" id="5596422at2759"/>
<dbReference type="Proteomes" id="UP000311919">
    <property type="component" value="Unassembled WGS sequence"/>
</dbReference>
<sequence>MFIQGLHILSELSLLKLKHPSGVFVSPCEFDPLKWLGIISVRSGYYFGGVFSFVLVLPDDFPSTKLPKLYLSKEFYHPHVDWVTGEVNMYTEFPVWNPDKHHIWHILHYFKRMLTSPTSIMVSALTEQTACIKNMRDVNYANPEAANALVHRPEEFDNQAKSCVTKLSVWTQSAQNIPSLNVSGWMSDSLLNGARNVLQNFEDSNNNEEKIISQGFSWIDPKNMSIFCSETAAKLDSLSGT</sequence>
<reference evidence="2" key="2">
    <citation type="journal article" date="2006" name="PLoS Pathog.">
        <title>New perspectives on host-parasite interplay by comparative transcriptomic and proteomic analyses of Schistosoma japonicum.</title>
        <authorList>
            <person name="Liu F."/>
            <person name="Lu J."/>
            <person name="Hu W."/>
            <person name="Wang S.Y."/>
            <person name="Cui S.J."/>
            <person name="Chi M."/>
            <person name="Yan Q."/>
            <person name="Wang X.R."/>
            <person name="Song H.D."/>
            <person name="Xu X.N."/>
            <person name="Wang J.J."/>
            <person name="Zhang X.L."/>
            <person name="Zhang X."/>
            <person name="Wang Z.Q."/>
            <person name="Xue C.L."/>
            <person name="Brindley P.J."/>
            <person name="McManus D.P."/>
            <person name="Yang P.Y."/>
            <person name="Feng Z."/>
            <person name="Chen Z."/>
            <person name="Han Z.G."/>
        </authorList>
    </citation>
    <scope>NUCLEOTIDE SEQUENCE</scope>
</reference>
<evidence type="ECO:0000259" key="1">
    <source>
        <dbReference type="PROSITE" id="PS50127"/>
    </source>
</evidence>
<dbReference type="STRING" id="6182.Q5DAA5"/>